<comment type="caution">
    <text evidence="1">The sequence shown here is derived from an EMBL/GenBank/DDBJ whole genome shotgun (WGS) entry which is preliminary data.</text>
</comment>
<name>A0A1Y5F8W9_9BACT</name>
<sequence>MNSKIEFILFSLASILLVGGYVYFAEFNKTLMYNIPNGTYNIKRIACPEDLDLDNPLITREKDKDDFELTFSLSLDFDNIVKRSLIINNHEGKIVLESKDCQSAAHFRISKNTDYSTLFDFKNVDIQTKGRCKFKKTYKGKEYHINKYGHFAISQNFFSSYWYDEYIPTVEWSPRRIGNRIILEAKFKNLLDIPCPKQNKVSWEIEKIVDQS</sequence>
<dbReference type="EMBL" id="MAAO01000015">
    <property type="protein sequence ID" value="OUR93610.1"/>
    <property type="molecule type" value="Genomic_DNA"/>
</dbReference>
<accession>A0A1Y5F8W9</accession>
<gene>
    <name evidence="1" type="ORF">A9Q84_19265</name>
</gene>
<evidence type="ECO:0000313" key="2">
    <source>
        <dbReference type="Proteomes" id="UP000196531"/>
    </source>
</evidence>
<dbReference type="Proteomes" id="UP000196531">
    <property type="component" value="Unassembled WGS sequence"/>
</dbReference>
<dbReference type="AlphaFoldDB" id="A0A1Y5F8W9"/>
<evidence type="ECO:0000313" key="1">
    <source>
        <dbReference type="EMBL" id="OUR93610.1"/>
    </source>
</evidence>
<organism evidence="1 2">
    <name type="scientific">Halobacteriovorax marinus</name>
    <dbReference type="NCBI Taxonomy" id="97084"/>
    <lineage>
        <taxon>Bacteria</taxon>
        <taxon>Pseudomonadati</taxon>
        <taxon>Bdellovibrionota</taxon>
        <taxon>Bacteriovoracia</taxon>
        <taxon>Bacteriovoracales</taxon>
        <taxon>Halobacteriovoraceae</taxon>
        <taxon>Halobacteriovorax</taxon>
    </lineage>
</organism>
<protein>
    <submittedName>
        <fullName evidence="1">Uncharacterized protein</fullName>
    </submittedName>
</protein>
<reference evidence="2" key="1">
    <citation type="journal article" date="2017" name="Proc. Natl. Acad. Sci. U.S.A.">
        <title>Simulation of Deepwater Horizon oil plume reveals substrate specialization within a complex community of hydrocarbon-degraders.</title>
        <authorList>
            <person name="Hu P."/>
            <person name="Dubinsky E.A."/>
            <person name="Probst A.J."/>
            <person name="Wang J."/>
            <person name="Sieber C.M.K."/>
            <person name="Tom L.M."/>
            <person name="Gardinali P."/>
            <person name="Banfield J.F."/>
            <person name="Atlas R.M."/>
            <person name="Andersen G.L."/>
        </authorList>
    </citation>
    <scope>NUCLEOTIDE SEQUENCE [LARGE SCALE GENOMIC DNA]</scope>
</reference>
<proteinExistence type="predicted"/>